<gene>
    <name evidence="2" type="ORF">SAMN05445060_3813</name>
</gene>
<reference evidence="2 3" key="1">
    <citation type="submission" date="2017-01" db="EMBL/GenBank/DDBJ databases">
        <authorList>
            <person name="Mah S.A."/>
            <person name="Swanson W.J."/>
            <person name="Moy G.W."/>
            <person name="Vacquier V.D."/>
        </authorList>
    </citation>
    <scope>NUCLEOTIDE SEQUENCE [LARGE SCALE GENOMIC DNA]</scope>
    <source>
        <strain evidence="2 3">CPCC 203464</strain>
    </source>
</reference>
<evidence type="ECO:0000259" key="1">
    <source>
        <dbReference type="Pfam" id="PF20530"/>
    </source>
</evidence>
<protein>
    <recommendedName>
        <fullName evidence="1">DUF6745 domain-containing protein</fullName>
    </recommendedName>
</protein>
<feature type="domain" description="DUF6745" evidence="1">
    <location>
        <begin position="157"/>
        <end position="350"/>
    </location>
</feature>
<proteinExistence type="predicted"/>
<evidence type="ECO:0000313" key="2">
    <source>
        <dbReference type="EMBL" id="SIS21691.1"/>
    </source>
</evidence>
<dbReference type="AlphaFoldDB" id="A0A1N7HAA6"/>
<sequence>MIELHRRVGCDPPEFLWVPSPLAALELVAAEKLAPRVLAESSYDGPGPRIASRTRDSLQRMRDSVISRLSVSAARNPASADIARTRSADAAIQLGVAPELVVGPAVSRSLRTSLIDGVVPAIRGLCPIVPNCLSWYGQHEVHRVALYDAFRQLGLTRFHDGDLELLDVLGELCRSTGWWWVFDRVCVMADRPIVTETEPTPGGVHGQRRLHCDDGVAIGFADGRGAYVHHGTVLPEWVIRAPTIDRINVERNVEVRRCAIERIGWAHYIRDAGLRLVDRADDPGNPGCRVELYDAPSGWARRERILLAVNGSYERDGHRRRYGLRVPAAIASALDAAAWTYGMNAAQYACLSRRT</sequence>
<keyword evidence="3" id="KW-1185">Reference proteome</keyword>
<dbReference type="Pfam" id="PF20530">
    <property type="entry name" value="DUF6745"/>
    <property type="match status" value="1"/>
</dbReference>
<dbReference type="InterPro" id="IPR046633">
    <property type="entry name" value="DUF6745"/>
</dbReference>
<dbReference type="Proteomes" id="UP000186218">
    <property type="component" value="Unassembled WGS sequence"/>
</dbReference>
<evidence type="ECO:0000313" key="3">
    <source>
        <dbReference type="Proteomes" id="UP000186218"/>
    </source>
</evidence>
<organism evidence="2 3">
    <name type="scientific">Williamsia sterculiae</name>
    <dbReference type="NCBI Taxonomy" id="1344003"/>
    <lineage>
        <taxon>Bacteria</taxon>
        <taxon>Bacillati</taxon>
        <taxon>Actinomycetota</taxon>
        <taxon>Actinomycetes</taxon>
        <taxon>Mycobacteriales</taxon>
        <taxon>Nocardiaceae</taxon>
        <taxon>Williamsia</taxon>
    </lineage>
</organism>
<dbReference type="STRING" id="1344003.SAMN05445060_3813"/>
<name>A0A1N7HAA6_9NOCA</name>
<dbReference type="EMBL" id="FTNT01000013">
    <property type="protein sequence ID" value="SIS21691.1"/>
    <property type="molecule type" value="Genomic_DNA"/>
</dbReference>
<accession>A0A1N7HAA6</accession>